<comment type="caution">
    <text evidence="1">The sequence shown here is derived from an EMBL/GenBank/DDBJ whole genome shotgun (WGS) entry which is preliminary data.</text>
</comment>
<dbReference type="SUPFAM" id="SSF52833">
    <property type="entry name" value="Thioredoxin-like"/>
    <property type="match status" value="1"/>
</dbReference>
<dbReference type="AlphaFoldDB" id="A0A830HTB3"/>
<dbReference type="InterPro" id="IPR036249">
    <property type="entry name" value="Thioredoxin-like_sf"/>
</dbReference>
<name>A0A830HTB3_9CHLO</name>
<proteinExistence type="predicted"/>
<keyword evidence="2" id="KW-1185">Reference proteome</keyword>
<evidence type="ECO:0000313" key="2">
    <source>
        <dbReference type="Proteomes" id="UP000660262"/>
    </source>
</evidence>
<reference evidence="1" key="1">
    <citation type="submission" date="2020-10" db="EMBL/GenBank/DDBJ databases">
        <title>Unveiling of a novel bifunctional photoreceptor, Dualchrome1, isolated from a cosmopolitan green alga.</title>
        <authorList>
            <person name="Suzuki S."/>
            <person name="Kawachi M."/>
        </authorList>
    </citation>
    <scope>NUCLEOTIDE SEQUENCE</scope>
    <source>
        <strain evidence="1">NIES 2893</strain>
    </source>
</reference>
<protein>
    <recommendedName>
        <fullName evidence="3">Thioredoxin domain-containing protein</fullName>
    </recommendedName>
</protein>
<organism evidence="1 2">
    <name type="scientific">Pycnococcus provasolii</name>
    <dbReference type="NCBI Taxonomy" id="41880"/>
    <lineage>
        <taxon>Eukaryota</taxon>
        <taxon>Viridiplantae</taxon>
        <taxon>Chlorophyta</taxon>
        <taxon>Pseudoscourfieldiophyceae</taxon>
        <taxon>Pseudoscourfieldiales</taxon>
        <taxon>Pycnococcaceae</taxon>
        <taxon>Pycnococcus</taxon>
    </lineage>
</organism>
<accession>A0A830HTB3</accession>
<gene>
    <name evidence="1" type="ORF">PPROV_000945700</name>
</gene>
<sequence>MAVRLDEPHLLDDLSRPSGGASAYAHMDVVCVCFTQTWNPPALHTAQALEALRTDKSKLPPNVHVLIVDADAAPTAAWQNGAYAYPSVCLFRGSDGTPLSISRPFFAVDCKVCGPIAPRLLEQLLKAAAESVKKGTTTVRLDW</sequence>
<dbReference type="Proteomes" id="UP000660262">
    <property type="component" value="Unassembled WGS sequence"/>
</dbReference>
<dbReference type="EMBL" id="BNJQ01000031">
    <property type="protein sequence ID" value="GHP10726.1"/>
    <property type="molecule type" value="Genomic_DNA"/>
</dbReference>
<dbReference type="Gene3D" id="3.40.30.10">
    <property type="entry name" value="Glutaredoxin"/>
    <property type="match status" value="1"/>
</dbReference>
<evidence type="ECO:0000313" key="1">
    <source>
        <dbReference type="EMBL" id="GHP10726.1"/>
    </source>
</evidence>
<evidence type="ECO:0008006" key="3">
    <source>
        <dbReference type="Google" id="ProtNLM"/>
    </source>
</evidence>